<gene>
    <name evidence="1" type="ORF">NCTC13456_02973</name>
</gene>
<evidence type="ECO:0000313" key="2">
    <source>
        <dbReference type="Proteomes" id="UP000254737"/>
    </source>
</evidence>
<protein>
    <submittedName>
        <fullName evidence="1">Uncharacterized protein</fullName>
    </submittedName>
</protein>
<dbReference type="EMBL" id="UFXS01000001">
    <property type="protein sequence ID" value="STD59327.1"/>
    <property type="molecule type" value="Genomic_DNA"/>
</dbReference>
<dbReference type="AlphaFoldDB" id="A0A376GLU0"/>
<accession>A0A376GLU0</accession>
<organism evidence="1 2">
    <name type="scientific">Empedobacter falsenii</name>
    <dbReference type="NCBI Taxonomy" id="343874"/>
    <lineage>
        <taxon>Bacteria</taxon>
        <taxon>Pseudomonadati</taxon>
        <taxon>Bacteroidota</taxon>
        <taxon>Flavobacteriia</taxon>
        <taxon>Flavobacteriales</taxon>
        <taxon>Weeksellaceae</taxon>
        <taxon>Empedobacter</taxon>
    </lineage>
</organism>
<proteinExistence type="predicted"/>
<evidence type="ECO:0000313" key="1">
    <source>
        <dbReference type="EMBL" id="STD59327.1"/>
    </source>
</evidence>
<name>A0A376GLU0_9FLAO</name>
<sequence>MIEYVRKIYKTDNSKIIDKISNFNSGILRTKIGSNLELVILVNKLLKSKGIESHLVINSYRGRGRLIMNFPIVSRISNIQNMSVLDNQIYLFDENILKIVDDSYKEKIVFPYLDFYNQLVLKLESKQDEFFNINPPLSESYLINEIEFKQDDVKMKSLNKFKGYFNKDNQKKYDFPMFNELVYSSDDTNNQGEYSSINKIFAVKEKKNRLFRI</sequence>
<reference evidence="1 2" key="1">
    <citation type="submission" date="2018-06" db="EMBL/GenBank/DDBJ databases">
        <authorList>
            <consortium name="Pathogen Informatics"/>
            <person name="Doyle S."/>
        </authorList>
    </citation>
    <scope>NUCLEOTIDE SEQUENCE [LARGE SCALE GENOMIC DNA]</scope>
    <source>
        <strain evidence="1 2">NCTC13456</strain>
    </source>
</reference>
<dbReference type="Proteomes" id="UP000254737">
    <property type="component" value="Unassembled WGS sequence"/>
</dbReference>